<dbReference type="CDD" id="cd07187">
    <property type="entry name" value="YvcK_like"/>
    <property type="match status" value="1"/>
</dbReference>
<feature type="transmembrane region" description="Helical" evidence="3">
    <location>
        <begin position="76"/>
        <end position="99"/>
    </location>
</feature>
<dbReference type="GO" id="GO:0043743">
    <property type="term" value="F:LPPG:FO 2-phospho-L-lactate transferase activity"/>
    <property type="evidence" value="ECO:0007669"/>
    <property type="project" value="InterPro"/>
</dbReference>
<accession>A0A016QRI6</accession>
<keyword evidence="1 2" id="KW-0963">Cytoplasm</keyword>
<dbReference type="GO" id="GO:0008360">
    <property type="term" value="P:regulation of cell shape"/>
    <property type="evidence" value="ECO:0007669"/>
    <property type="project" value="UniProtKB-UniRule"/>
</dbReference>
<comment type="subcellular location">
    <subcellularLocation>
        <location evidence="2">Cytoplasm</location>
    </subcellularLocation>
</comment>
<dbReference type="EMBL" id="JHAC01000021">
    <property type="protein sequence ID" value="EYB68502.1"/>
    <property type="molecule type" value="Genomic_DNA"/>
</dbReference>
<dbReference type="SUPFAM" id="SSF142338">
    <property type="entry name" value="CofD-like"/>
    <property type="match status" value="1"/>
</dbReference>
<dbReference type="Proteomes" id="UP000020492">
    <property type="component" value="Unassembled WGS sequence"/>
</dbReference>
<keyword evidence="3" id="KW-0812">Transmembrane</keyword>
<dbReference type="eggNOG" id="COG0391">
    <property type="taxonomic scope" value="Bacteria"/>
</dbReference>
<proteinExistence type="inferred from homology"/>
<dbReference type="Pfam" id="PF01933">
    <property type="entry name" value="CofD"/>
    <property type="match status" value="1"/>
</dbReference>
<dbReference type="STRING" id="1476583.DEIPH_ctg021orf0005"/>
<reference evidence="4 5" key="1">
    <citation type="submission" date="2014-03" db="EMBL/GenBank/DDBJ databases">
        <title>Draft genome sequence of Deinococcus phoenicis 1P10ME.</title>
        <authorList>
            <person name="Stepanov V.G."/>
            <person name="Vaishampayan P."/>
            <person name="Venkateswaran K."/>
            <person name="Fox G.E."/>
        </authorList>
    </citation>
    <scope>NUCLEOTIDE SEQUENCE [LARGE SCALE GENOMIC DNA]</scope>
    <source>
        <strain evidence="4 5">1P10ME</strain>
    </source>
</reference>
<dbReference type="PATRIC" id="fig|1476583.3.peg.1339"/>
<dbReference type="RefSeq" id="WP_034355784.1">
    <property type="nucleotide sequence ID" value="NZ_JHAC01000021.1"/>
</dbReference>
<dbReference type="OrthoDB" id="9783842at2"/>
<dbReference type="AlphaFoldDB" id="A0A016QRI6"/>
<dbReference type="Gene3D" id="3.40.50.10680">
    <property type="entry name" value="CofD-like domains"/>
    <property type="match status" value="1"/>
</dbReference>
<dbReference type="NCBIfam" id="TIGR01826">
    <property type="entry name" value="CofD_related"/>
    <property type="match status" value="1"/>
</dbReference>
<dbReference type="HAMAP" id="MF_00973">
    <property type="entry name" value="Gluconeogen_factor"/>
    <property type="match status" value="1"/>
</dbReference>
<dbReference type="InterPro" id="IPR010119">
    <property type="entry name" value="Gluconeogen_factor"/>
</dbReference>
<dbReference type="PANTHER" id="PTHR30135">
    <property type="entry name" value="UNCHARACTERIZED PROTEIN YVCK-RELATED"/>
    <property type="match status" value="1"/>
</dbReference>
<dbReference type="PANTHER" id="PTHR30135:SF3">
    <property type="entry name" value="GLUCONEOGENESIS FACTOR-RELATED"/>
    <property type="match status" value="1"/>
</dbReference>
<evidence type="ECO:0000313" key="4">
    <source>
        <dbReference type="EMBL" id="EYB68502.1"/>
    </source>
</evidence>
<keyword evidence="5" id="KW-1185">Reference proteome</keyword>
<dbReference type="GO" id="GO:0005737">
    <property type="term" value="C:cytoplasm"/>
    <property type="evidence" value="ECO:0007669"/>
    <property type="project" value="UniProtKB-SubCell"/>
</dbReference>
<evidence type="ECO:0000313" key="5">
    <source>
        <dbReference type="Proteomes" id="UP000020492"/>
    </source>
</evidence>
<dbReference type="InterPro" id="IPR038136">
    <property type="entry name" value="CofD-like_dom_sf"/>
</dbReference>
<comment type="caution">
    <text evidence="4">The sequence shown here is derived from an EMBL/GenBank/DDBJ whole genome shotgun (WGS) entry which is preliminary data.</text>
</comment>
<evidence type="ECO:0000256" key="1">
    <source>
        <dbReference type="ARBA" id="ARBA00022490"/>
    </source>
</evidence>
<gene>
    <name evidence="4" type="ORF">DEIPH_ctg021orf0005</name>
</gene>
<keyword evidence="3" id="KW-1133">Transmembrane helix</keyword>
<dbReference type="InterPro" id="IPR002882">
    <property type="entry name" value="CofD"/>
</dbReference>
<comment type="similarity">
    <text evidence="2">Belongs to the gluconeogenesis factor family.</text>
</comment>
<organism evidence="4 5">
    <name type="scientific">Deinococcus phoenicis</name>
    <dbReference type="NCBI Taxonomy" id="1476583"/>
    <lineage>
        <taxon>Bacteria</taxon>
        <taxon>Thermotogati</taxon>
        <taxon>Deinococcota</taxon>
        <taxon>Deinococci</taxon>
        <taxon>Deinococcales</taxon>
        <taxon>Deinococcaceae</taxon>
        <taxon>Deinococcus</taxon>
    </lineage>
</organism>
<evidence type="ECO:0000256" key="2">
    <source>
        <dbReference type="HAMAP-Rule" id="MF_00973"/>
    </source>
</evidence>
<sequence>MSDLPRGWAEAGRARRRARMWLTPGMGVKRWLLLFVLCTLIGAVGFLHFTWTGPLHFVATRWILWLNALTEPNVMPLYAGGMFVMALALAGAFLSIVMLNRSMLRSTGTAPETAVDVIYSRRALSRGARIVAVGGGTGLSNLLTGLKTHTGNITAIVTVADDGGSSGRLRESLDMIAPGDLTDCYAALSDSPVLARLLLHRFGRGEGLEGHTFGNLLLATLSEEQGGLQGAMRDVHEVLRVRGQVFPATTTPTTLVARLSDGREVRGESELARQVGAARVESVRLEPPDLPALPAVLDAIRDAELIVLGPGSLFTSIIPALLVPGIARALRDSAVPVVYVASLMTEPGETTGLSLEDHVAAISTHLGRTPDGVLLNSKTIPPEVQARYAAEGAQVLNLQGASRDLRSRVRSAPLLQAGETARHDPEALALALLNLFARPRTGN</sequence>
<name>A0A016QRI6_9DEIO</name>
<evidence type="ECO:0000256" key="3">
    <source>
        <dbReference type="SAM" id="Phobius"/>
    </source>
</evidence>
<protein>
    <recommendedName>
        <fullName evidence="2">Putative gluconeogenesis factor</fullName>
    </recommendedName>
</protein>
<comment type="function">
    <text evidence="2">Required for morphogenesis under gluconeogenic growth conditions.</text>
</comment>
<keyword evidence="3" id="KW-0472">Membrane</keyword>